<name>A0A9W8I7Z5_9FUNG</name>
<reference evidence="1" key="1">
    <citation type="submission" date="2022-07" db="EMBL/GenBank/DDBJ databases">
        <title>Phylogenomic reconstructions and comparative analyses of Kickxellomycotina fungi.</title>
        <authorList>
            <person name="Reynolds N.K."/>
            <person name="Stajich J.E."/>
            <person name="Barry K."/>
            <person name="Grigoriev I.V."/>
            <person name="Crous P."/>
            <person name="Smith M.E."/>
        </authorList>
    </citation>
    <scope>NUCLEOTIDE SEQUENCE</scope>
    <source>
        <strain evidence="1">NRRL 1566</strain>
    </source>
</reference>
<dbReference type="GO" id="GO:0030490">
    <property type="term" value="P:maturation of SSU-rRNA"/>
    <property type="evidence" value="ECO:0007669"/>
    <property type="project" value="InterPro"/>
</dbReference>
<accession>A0A9W8I7Z5</accession>
<proteinExistence type="predicted"/>
<dbReference type="OrthoDB" id="4349954at2759"/>
<evidence type="ECO:0000313" key="2">
    <source>
        <dbReference type="Proteomes" id="UP001139887"/>
    </source>
</evidence>
<dbReference type="EMBL" id="JANBUW010000063">
    <property type="protein sequence ID" value="KAJ2849703.1"/>
    <property type="molecule type" value="Genomic_DNA"/>
</dbReference>
<gene>
    <name evidence="1" type="ORF">IWW36_002430</name>
</gene>
<organism evidence="1 2">
    <name type="scientific">Coemansia brasiliensis</name>
    <dbReference type="NCBI Taxonomy" id="2650707"/>
    <lineage>
        <taxon>Eukaryota</taxon>
        <taxon>Fungi</taxon>
        <taxon>Fungi incertae sedis</taxon>
        <taxon>Zoopagomycota</taxon>
        <taxon>Kickxellomycotina</taxon>
        <taxon>Kickxellomycetes</taxon>
        <taxon>Kickxellales</taxon>
        <taxon>Kickxellaceae</taxon>
        <taxon>Coemansia</taxon>
    </lineage>
</organism>
<keyword evidence="2" id="KW-1185">Reference proteome</keyword>
<evidence type="ECO:0000313" key="1">
    <source>
        <dbReference type="EMBL" id="KAJ2849703.1"/>
    </source>
</evidence>
<sequence>MADRAYIDDPEELVEFTVTTSGLQLPAAASSIDPLYSTAAKTLVDPSNQVLVTAQGEGVQIYSAADSKCLRSWPFPPGVRFACPAKYLARRTEAGDDSLVYVVVDSEEDASAGGSASTVWRWTDRGIDSVGLEDKLEASYSSSIFALEPGVTSVNHLLILHKDGSLTLAMQDLEKRYHLSCPVAGKPETIWYQVIEVSQSMRSYLDSRQIADWLDGDFRLVLVLSRIVDAEVESTHTYYFTLFVIDGTESSVTEVGTTHINPAHLQTQPLACSFVADTGTVVMLSEAGVYVNFSLVTGVSALDDPIMLERTKQVTLHGFVSCVNDHMQGAVLESNLTMQSRLAMAALTEKYVAIVGTHSTVSHASNGPYESVLTIWDLQFGCLHAEKVLQLKPSWLQGASKKQQLPRLTYQIQPLSPRLSDSGVASEQMALAITVAHTIDVHASLDPATKVARAQKGSSKAKGRVSWGVKMFVASAFLPPVTLLASLRLQNNAKYYVDPEKQLEHSQHVHSSNILLHEEQEQGLGVLRSGWEAVVDGTAADIGNHTGIDTVEAFVSISKKRENTQNEENEVLLALANVSDTINSDQYTQLFMDHIGVSLTPGTAMQSYGATWISAHLMTTVMRRCFAEPLGMSRSSQLPLYAPQVVEFMLINCGLCNSHAPSPGLLQHLLARVDRKGCKVLTSDQAWNLVNIALQRCPDLPEQQVVEVLKFQLSHYADYVDQLFDLSSAETEDQMQVQDTTELIAADVMHTVSAISSVIGSEDMLRLALASLPLNHAACVLRLLISWMRAWTQMGANVELAASEKFVQPATASLARMLGNAEGKDSMMPAPISEIITQANIPSVAPSHDNTPAVDATLTVFKVPQPLPANTENGASIVRVFTRKWAPTLVLPENLVGAPELKQVVQLATLVLDAHLSNILLSSEFSALIAQLTEASDQALSISEQLRLLRVGLVPFHMAWQKQQEKRVADDLAEQKQALGLDEVVLLNGMTRSQAERKSEAQPNSKCSQGVGPAGTYWERIQKLEKYRVEVMHW</sequence>
<dbReference type="Proteomes" id="UP001139887">
    <property type="component" value="Unassembled WGS sequence"/>
</dbReference>
<dbReference type="AlphaFoldDB" id="A0A9W8I7Z5"/>
<protein>
    <submittedName>
        <fullName evidence="1">Uncharacterized protein</fullName>
    </submittedName>
</protein>
<dbReference type="PANTHER" id="PTHR15633:SF2">
    <property type="entry name" value="NUCLEOLAR PROTEIN 11"/>
    <property type="match status" value="1"/>
</dbReference>
<dbReference type="GO" id="GO:0005730">
    <property type="term" value="C:nucleolus"/>
    <property type="evidence" value="ECO:0007669"/>
    <property type="project" value="TreeGrafter"/>
</dbReference>
<comment type="caution">
    <text evidence="1">The sequence shown here is derived from an EMBL/GenBank/DDBJ whole genome shotgun (WGS) entry which is preliminary data.</text>
</comment>
<dbReference type="PANTHER" id="PTHR15633">
    <property type="entry name" value="NUCLEOLAR PROTEIN 11"/>
    <property type="match status" value="1"/>
</dbReference>
<dbReference type="GO" id="GO:0003723">
    <property type="term" value="F:RNA binding"/>
    <property type="evidence" value="ECO:0007669"/>
    <property type="project" value="TreeGrafter"/>
</dbReference>
<dbReference type="InterPro" id="IPR042859">
    <property type="entry name" value="NOL11"/>
</dbReference>